<keyword evidence="1" id="KW-0812">Transmembrane</keyword>
<feature type="non-terminal residue" evidence="2">
    <location>
        <position position="1"/>
    </location>
</feature>
<proteinExistence type="predicted"/>
<keyword evidence="1" id="KW-1133">Transmembrane helix</keyword>
<organism evidence="2 3">
    <name type="scientific">Colocasia esculenta</name>
    <name type="common">Wild taro</name>
    <name type="synonym">Arum esculentum</name>
    <dbReference type="NCBI Taxonomy" id="4460"/>
    <lineage>
        <taxon>Eukaryota</taxon>
        <taxon>Viridiplantae</taxon>
        <taxon>Streptophyta</taxon>
        <taxon>Embryophyta</taxon>
        <taxon>Tracheophyta</taxon>
        <taxon>Spermatophyta</taxon>
        <taxon>Magnoliopsida</taxon>
        <taxon>Liliopsida</taxon>
        <taxon>Araceae</taxon>
        <taxon>Aroideae</taxon>
        <taxon>Colocasieae</taxon>
        <taxon>Colocasia</taxon>
    </lineage>
</organism>
<gene>
    <name evidence="2" type="ORF">Taro_031313</name>
</gene>
<dbReference type="Proteomes" id="UP000652761">
    <property type="component" value="Unassembled WGS sequence"/>
</dbReference>
<protein>
    <submittedName>
        <fullName evidence="2">Uncharacterized protein</fullName>
    </submittedName>
</protein>
<keyword evidence="3" id="KW-1185">Reference proteome</keyword>
<dbReference type="AlphaFoldDB" id="A0A843VRK9"/>
<name>A0A843VRK9_COLES</name>
<reference evidence="2" key="1">
    <citation type="submission" date="2017-07" db="EMBL/GenBank/DDBJ databases">
        <title>Taro Niue Genome Assembly and Annotation.</title>
        <authorList>
            <person name="Atibalentja N."/>
            <person name="Keating K."/>
            <person name="Fields C.J."/>
        </authorList>
    </citation>
    <scope>NUCLEOTIDE SEQUENCE</scope>
    <source>
        <strain evidence="2">Niue_2</strain>
        <tissue evidence="2">Leaf</tissue>
    </source>
</reference>
<dbReference type="EMBL" id="NMUH01002213">
    <property type="protein sequence ID" value="MQL98605.1"/>
    <property type="molecule type" value="Genomic_DNA"/>
</dbReference>
<evidence type="ECO:0000256" key="1">
    <source>
        <dbReference type="SAM" id="Phobius"/>
    </source>
</evidence>
<accession>A0A843VRK9</accession>
<comment type="caution">
    <text evidence="2">The sequence shown here is derived from an EMBL/GenBank/DDBJ whole genome shotgun (WGS) entry which is preliminary data.</text>
</comment>
<keyword evidence="1" id="KW-0472">Membrane</keyword>
<feature type="transmembrane region" description="Helical" evidence="1">
    <location>
        <begin position="41"/>
        <end position="63"/>
    </location>
</feature>
<sequence>CLFCQGNRTRKRPLPRPAVFVEEERTHIIPRASSPLKRIRVTSFGAIKLLLPLPSLICIYYMYTFRALQGPCGSEESGI</sequence>
<evidence type="ECO:0000313" key="2">
    <source>
        <dbReference type="EMBL" id="MQL98605.1"/>
    </source>
</evidence>
<evidence type="ECO:0000313" key="3">
    <source>
        <dbReference type="Proteomes" id="UP000652761"/>
    </source>
</evidence>